<name>A0ABZ0JUP2_9GAMM</name>
<evidence type="ECO:0008006" key="3">
    <source>
        <dbReference type="Google" id="ProtNLM"/>
    </source>
</evidence>
<reference evidence="1 2" key="1">
    <citation type="submission" date="2023-10" db="EMBL/GenBank/DDBJ databases">
        <title>Complete genome sequence of Shewanella sp. DAU334.</title>
        <authorList>
            <person name="Lee Y.-S."/>
            <person name="Jeong H.-R."/>
            <person name="Hwang E.-J."/>
            <person name="Choi Y.-L."/>
            <person name="Kim G.-D."/>
        </authorList>
    </citation>
    <scope>NUCLEOTIDE SEQUENCE [LARGE SCALE GENOMIC DNA]</scope>
    <source>
        <strain evidence="1 2">DAU334</strain>
    </source>
</reference>
<evidence type="ECO:0000313" key="1">
    <source>
        <dbReference type="EMBL" id="WOT03898.1"/>
    </source>
</evidence>
<dbReference type="Pfam" id="PF22098">
    <property type="entry name" value="DUF6942"/>
    <property type="match status" value="1"/>
</dbReference>
<dbReference type="InterPro" id="IPR054222">
    <property type="entry name" value="DUF6942"/>
</dbReference>
<accession>A0ABZ0JUP2</accession>
<protein>
    <recommendedName>
        <fullName evidence="3">Uracil-DNA glycosylase-like domain-containing protein</fullName>
    </recommendedName>
</protein>
<dbReference type="RefSeq" id="WP_310471529.1">
    <property type="nucleotide sequence ID" value="NZ_CP136522.1"/>
</dbReference>
<gene>
    <name evidence="1" type="ORF">RGE70_11150</name>
</gene>
<organism evidence="1 2">
    <name type="scientific">Shewanella youngdeokensis</name>
    <dbReference type="NCBI Taxonomy" id="2999068"/>
    <lineage>
        <taxon>Bacteria</taxon>
        <taxon>Pseudomonadati</taxon>
        <taxon>Pseudomonadota</taxon>
        <taxon>Gammaproteobacteria</taxon>
        <taxon>Alteromonadales</taxon>
        <taxon>Shewanellaceae</taxon>
        <taxon>Shewanella</taxon>
    </lineage>
</organism>
<keyword evidence="2" id="KW-1185">Reference proteome</keyword>
<dbReference type="Proteomes" id="UP001529491">
    <property type="component" value="Chromosome"/>
</dbReference>
<dbReference type="EMBL" id="CP136522">
    <property type="protein sequence ID" value="WOT03898.1"/>
    <property type="molecule type" value="Genomic_DNA"/>
</dbReference>
<evidence type="ECO:0000313" key="2">
    <source>
        <dbReference type="Proteomes" id="UP001529491"/>
    </source>
</evidence>
<proteinExistence type="predicted"/>
<sequence>MTILGPEQTVTSIYLPTSPIKGDQWHYNNIDAVQSLIDLNGNHWRKILTIAAKLSVTGQNWRQYRDANLLKQHEAIITAAVSLQPNSTTHIICGHESALALGLQWNSANYKPLIAGDNKLLKHHQLPIYLCPYLDYRQFPNHHINIVRQALGKVLLD</sequence>